<name>A0A1X7SA45_ZYMT9</name>
<dbReference type="AlphaFoldDB" id="A0A1X7SA45"/>
<feature type="region of interest" description="Disordered" evidence="1">
    <location>
        <begin position="1"/>
        <end position="69"/>
    </location>
</feature>
<feature type="compositionally biased region" description="Basic and acidic residues" evidence="1">
    <location>
        <begin position="59"/>
        <end position="69"/>
    </location>
</feature>
<protein>
    <submittedName>
        <fullName evidence="2">Uncharacterized protein</fullName>
    </submittedName>
</protein>
<feature type="compositionally biased region" description="Polar residues" evidence="1">
    <location>
        <begin position="1"/>
        <end position="12"/>
    </location>
</feature>
<reference evidence="2 3" key="1">
    <citation type="submission" date="2016-06" db="EMBL/GenBank/DDBJ databases">
        <authorList>
            <person name="Kjaerup R.B."/>
            <person name="Dalgaard T.S."/>
            <person name="Juul-Madsen H.R."/>
        </authorList>
    </citation>
    <scope>NUCLEOTIDE SEQUENCE [LARGE SCALE GENOMIC DNA]</scope>
</reference>
<organism evidence="2 3">
    <name type="scientific">Zymoseptoria tritici (strain ST99CH_3D7)</name>
    <dbReference type="NCBI Taxonomy" id="1276538"/>
    <lineage>
        <taxon>Eukaryota</taxon>
        <taxon>Fungi</taxon>
        <taxon>Dikarya</taxon>
        <taxon>Ascomycota</taxon>
        <taxon>Pezizomycotina</taxon>
        <taxon>Dothideomycetes</taxon>
        <taxon>Dothideomycetidae</taxon>
        <taxon>Mycosphaerellales</taxon>
        <taxon>Mycosphaerellaceae</taxon>
        <taxon>Zymoseptoria</taxon>
    </lineage>
</organism>
<feature type="compositionally biased region" description="Acidic residues" evidence="1">
    <location>
        <begin position="30"/>
        <end position="58"/>
    </location>
</feature>
<feature type="compositionally biased region" description="Acidic residues" evidence="1">
    <location>
        <begin position="263"/>
        <end position="301"/>
    </location>
</feature>
<accession>A0A1X7SA45</accession>
<feature type="region of interest" description="Disordered" evidence="1">
    <location>
        <begin position="84"/>
        <end position="108"/>
    </location>
</feature>
<evidence type="ECO:0000313" key="2">
    <source>
        <dbReference type="EMBL" id="SMQ56529.1"/>
    </source>
</evidence>
<dbReference type="Proteomes" id="UP000215127">
    <property type="component" value="Chromosome 20"/>
</dbReference>
<feature type="compositionally biased region" description="Low complexity" evidence="1">
    <location>
        <begin position="315"/>
        <end position="327"/>
    </location>
</feature>
<sequence>MPRTTAPKSSTACPAERASESGANNKGEEQDPDEEEDEQDQEEEEEEDPDEEEEDHDKEEEKEHKRGIKAREAYRHLLRLLDYDPTEPDATSSDSGDDTLSLRRPSADGSCRDALKVFRKWWWLRADVKDTPTCFWASSGVLGELPAAKAQALEDLVVEQVSTRVQICHRKFAKTMGWKHHSMLNVYALFGAEMCQSRKFMEGIQRLMGVSSSHEAAMALLRDASRARRTTKYTKRRVSPKDEWAAIDTDLAYKVATDKESDSDGCDNSGLDDTEEGGEKLQDEEEEQSEHQEDEEIDDTDGSSMETDQHGSNWRTSRSRSGSASPSFAYTKSRSRAVPNNESPFPDQNEMTTPRADDGGDDSEASPLENSPEQGHGARGAGNALVDDASFDLN</sequence>
<proteinExistence type="predicted"/>
<dbReference type="EMBL" id="LT853708">
    <property type="protein sequence ID" value="SMQ56529.1"/>
    <property type="molecule type" value="Genomic_DNA"/>
</dbReference>
<evidence type="ECO:0000313" key="3">
    <source>
        <dbReference type="Proteomes" id="UP000215127"/>
    </source>
</evidence>
<gene>
    <name evidence="2" type="ORF">ZT3D7_G11684</name>
</gene>
<feature type="region of interest" description="Disordered" evidence="1">
    <location>
        <begin position="256"/>
        <end position="394"/>
    </location>
</feature>
<feature type="compositionally biased region" description="Polar residues" evidence="1">
    <location>
        <begin position="328"/>
        <end position="343"/>
    </location>
</feature>
<feature type="compositionally biased region" description="Polar residues" evidence="1">
    <location>
        <begin position="302"/>
        <end position="314"/>
    </location>
</feature>
<evidence type="ECO:0000256" key="1">
    <source>
        <dbReference type="SAM" id="MobiDB-lite"/>
    </source>
</evidence>
<keyword evidence="3" id="KW-1185">Reference proteome</keyword>